<evidence type="ECO:0000256" key="4">
    <source>
        <dbReference type="ARBA" id="ARBA00022729"/>
    </source>
</evidence>
<dbReference type="Proteomes" id="UP000001072">
    <property type="component" value="Unassembled WGS sequence"/>
</dbReference>
<dbReference type="GO" id="GO:0017177">
    <property type="term" value="C:glucosidase II complex"/>
    <property type="evidence" value="ECO:0007669"/>
    <property type="project" value="TreeGrafter"/>
</dbReference>
<accession>F4RRC5</accession>
<keyword evidence="7" id="KW-1015">Disulfide bond</keyword>
<evidence type="ECO:0000259" key="15">
    <source>
        <dbReference type="Pfam" id="PF21365"/>
    </source>
</evidence>
<dbReference type="InParanoid" id="F4RRC5"/>
<dbReference type="CDD" id="cd06603">
    <property type="entry name" value="GH31_GANC_GANAB_alpha"/>
    <property type="match status" value="1"/>
</dbReference>
<dbReference type="HOGENOM" id="CLU_000631_7_0_1"/>
<feature type="signal peptide" evidence="11">
    <location>
        <begin position="1"/>
        <end position="25"/>
    </location>
</feature>
<feature type="domain" description="Glycoside hydrolase family 31 N-terminal" evidence="14">
    <location>
        <begin position="101"/>
        <end position="350"/>
    </location>
</feature>
<dbReference type="GO" id="GO:0005975">
    <property type="term" value="P:carbohydrate metabolic process"/>
    <property type="evidence" value="ECO:0007669"/>
    <property type="project" value="InterPro"/>
</dbReference>
<dbReference type="OrthoDB" id="3237269at2759"/>
<dbReference type="PROSITE" id="PS50068">
    <property type="entry name" value="LDLRA_2"/>
    <property type="match status" value="1"/>
</dbReference>
<dbReference type="SUPFAM" id="SSF74650">
    <property type="entry name" value="Galactose mutarotase-like"/>
    <property type="match status" value="1"/>
</dbReference>
<dbReference type="InterPro" id="IPR017853">
    <property type="entry name" value="GH"/>
</dbReference>
<keyword evidence="17" id="KW-1185">Reference proteome</keyword>
<keyword evidence="9" id="KW-0326">Glycosidase</keyword>
<keyword evidence="6" id="KW-0256">Endoplasmic reticulum</keyword>
<dbReference type="Pfam" id="PF01055">
    <property type="entry name" value="Glyco_hydro_31_2nd"/>
    <property type="match status" value="1"/>
</dbReference>
<comment type="subcellular location">
    <subcellularLocation>
        <location evidence="1">Endoplasmic reticulum</location>
    </subcellularLocation>
</comment>
<evidence type="ECO:0000256" key="10">
    <source>
        <dbReference type="ARBA" id="ARBA00042895"/>
    </source>
</evidence>
<dbReference type="CDD" id="cd14752">
    <property type="entry name" value="GH31_N"/>
    <property type="match status" value="1"/>
</dbReference>
<dbReference type="Gene3D" id="3.20.20.80">
    <property type="entry name" value="Glycosidases"/>
    <property type="match status" value="2"/>
</dbReference>
<evidence type="ECO:0000256" key="9">
    <source>
        <dbReference type="ARBA" id="ARBA00023295"/>
    </source>
</evidence>
<evidence type="ECO:0000259" key="13">
    <source>
        <dbReference type="Pfam" id="PF12999"/>
    </source>
</evidence>
<dbReference type="EMBL" id="GL883115">
    <property type="protein sequence ID" value="EGG04913.1"/>
    <property type="molecule type" value="Genomic_DNA"/>
</dbReference>
<evidence type="ECO:0000256" key="7">
    <source>
        <dbReference type="ARBA" id="ARBA00023157"/>
    </source>
</evidence>
<feature type="domain" description="Glycoside hydrolase family 31 TIM barrel" evidence="12">
    <location>
        <begin position="420"/>
        <end position="748"/>
    </location>
</feature>
<keyword evidence="4 11" id="KW-0732">Signal</keyword>
<feature type="domain" description="Glycosyl hydrolase family 31 C-terminal" evidence="15">
    <location>
        <begin position="756"/>
        <end position="848"/>
    </location>
</feature>
<dbReference type="eggNOG" id="KOG1066">
    <property type="taxonomic scope" value="Eukaryota"/>
</dbReference>
<keyword evidence="8" id="KW-0325">Glycoprotein</keyword>
<dbReference type="SUPFAM" id="SSF51445">
    <property type="entry name" value="(Trans)glycosidases"/>
    <property type="match status" value="1"/>
</dbReference>
<dbReference type="GO" id="GO:0030246">
    <property type="term" value="F:carbohydrate binding"/>
    <property type="evidence" value="ECO:0007669"/>
    <property type="project" value="InterPro"/>
</dbReference>
<dbReference type="Pfam" id="PF21365">
    <property type="entry name" value="Glyco_hydro_31_3rd"/>
    <property type="match status" value="1"/>
</dbReference>
<proteinExistence type="inferred from homology"/>
<dbReference type="Gene3D" id="2.60.40.1180">
    <property type="entry name" value="Golgi alpha-mannosidase II"/>
    <property type="match status" value="2"/>
</dbReference>
<dbReference type="Pfam" id="PF13802">
    <property type="entry name" value="Gal_mutarotas_2"/>
    <property type="match status" value="1"/>
</dbReference>
<dbReference type="SUPFAM" id="SSF51011">
    <property type="entry name" value="Glycosyl hydrolase domain"/>
    <property type="match status" value="1"/>
</dbReference>
<evidence type="ECO:0000256" key="6">
    <source>
        <dbReference type="ARBA" id="ARBA00022824"/>
    </source>
</evidence>
<dbReference type="KEGG" id="mlr:MELLADRAFT_88331"/>
<evidence type="ECO:0000256" key="5">
    <source>
        <dbReference type="ARBA" id="ARBA00022801"/>
    </source>
</evidence>
<dbReference type="InterPro" id="IPR011013">
    <property type="entry name" value="Gal_mutarotase_sf_dom"/>
</dbReference>
<dbReference type="InterPro" id="IPR028146">
    <property type="entry name" value="PRKCSH_N"/>
</dbReference>
<dbReference type="AlphaFoldDB" id="F4RRC5"/>
<dbReference type="GeneID" id="18934844"/>
<sequence>MITLPKHLSLLIVIYLCSIILPALSVRRGDYKTCDQASFCKRNRARATRAQSAEFSPSWRSPYRIAEPPVWMAEERTLRALLTNELYPHISFALNASFVSDSEGTMRIKVDQVGGLRQRYNEADRWTLLRQPSLTNQDDLKINIETEQTVVDWGQSLEHDHLYRFLLSYHPLLVTLYKDGVPHIVLNERGLFNMEHFREKSAGQDPAALQDGLNIHESSDGKVAPPIDLIHPGFKDVDEEGMWDENFGGRTDSKPKGPESLSLDITFPGYQHVYGIPEHASPLSLKTTRGTDSANKEAYTDPYRLWNLDVSEYEADSEMALYGAIPFMKAHRAGSTVAVFWLNAAETWIDIEKKPTKPEVMRTWKQGEAQKKAGVDQGPNAITTTTHWMSESGILDLFFFLGPSSKDIFSSFGSLVGTTLMPPYFSIAHHQCRWNYFRQEDLLDVVRNFDKHDIPLDVIWLDIEYAEGHKYFVWDKKAFPDPMKMIANLEATGRKQLVTIVDPHVKRSSDYYVYKEAVELDILVKLPNGSEYEGRCWPGSSSWTDYLNPKAWDWWAGLFKFDKYRESTINVHNWLDMNEPSVFNSSEITLPRDNIHFGGWEHRDVHNLNGMLTHNQSHRGLQERTSPPMRGFVLSRSYFAGSQRYGATWQGDNMGTWDHLRVSIRIVLSNAISGMTFNGADVGGFFGNPSNEMLVRWYQTGAFFPFFRAHAHIDTKRREPYLFDEPFRGYMVDMIKLRYTLLPVWYTAFFENTFTGVPMTVPQYVMFPDDEGGFAIDDQFYLGSSGLLVKPLTIEGQTKTDVYLADAQPYYNYFTYDLFLSSSSHSKRIKFPAPLDTLPLFLRGGHILTRRDLIRRAAPMMKKDPITLIIALDKDGSARGTLYLDDGESLNHEQGQFIYRSFELQKINSKTFKLSSGDAVDMAACNAHPGLARALTAFSPNNDWSKNNSDILIQKVIILGLPARPTCVKAEGSVKGLFFEYSPGLSSSTNSAKVTGLGKRASVLTIFNAAVPANGDWSIMVDSLGTMDCVPSKIFLSVDPMISLQSSECPKGYFQCRNQGHTPACVRISRVNDGICEPECCDGSDEANNSEVHCPNRCAAVRHNSNQRDAVVKGED</sequence>
<comment type="similarity">
    <text evidence="3">Belongs to the glycosyl hydrolase 31 family.</text>
</comment>
<evidence type="ECO:0000256" key="2">
    <source>
        <dbReference type="ARBA" id="ARBA00004833"/>
    </source>
</evidence>
<dbReference type="InterPro" id="IPR000322">
    <property type="entry name" value="Glyco_hydro_31_TIM"/>
</dbReference>
<feature type="domain" description="Glucosidase II beta subunit N-terminal" evidence="13">
    <location>
        <begin position="1047"/>
        <end position="1105"/>
    </location>
</feature>
<gene>
    <name evidence="16" type="ORF">MELLADRAFT_88331</name>
</gene>
<evidence type="ECO:0000256" key="1">
    <source>
        <dbReference type="ARBA" id="ARBA00004240"/>
    </source>
</evidence>
<dbReference type="InterPro" id="IPR002172">
    <property type="entry name" value="LDrepeatLR_classA_rpt"/>
</dbReference>
<protein>
    <recommendedName>
        <fullName evidence="10">Glucosidase II subunit alpha</fullName>
    </recommendedName>
</protein>
<evidence type="ECO:0000256" key="3">
    <source>
        <dbReference type="ARBA" id="ARBA00007806"/>
    </source>
</evidence>
<organism evidence="17">
    <name type="scientific">Melampsora larici-populina (strain 98AG31 / pathotype 3-4-7)</name>
    <name type="common">Poplar leaf rust fungus</name>
    <dbReference type="NCBI Taxonomy" id="747676"/>
    <lineage>
        <taxon>Eukaryota</taxon>
        <taxon>Fungi</taxon>
        <taxon>Dikarya</taxon>
        <taxon>Basidiomycota</taxon>
        <taxon>Pucciniomycotina</taxon>
        <taxon>Pucciniomycetes</taxon>
        <taxon>Pucciniales</taxon>
        <taxon>Melampsoraceae</taxon>
        <taxon>Melampsora</taxon>
    </lineage>
</organism>
<reference evidence="17" key="1">
    <citation type="journal article" date="2011" name="Proc. Natl. Acad. Sci. U.S.A.">
        <title>Obligate biotrophy features unraveled by the genomic analysis of rust fungi.</title>
        <authorList>
            <person name="Duplessis S."/>
            <person name="Cuomo C.A."/>
            <person name="Lin Y.-C."/>
            <person name="Aerts A."/>
            <person name="Tisserant E."/>
            <person name="Veneault-Fourrey C."/>
            <person name="Joly D.L."/>
            <person name="Hacquard S."/>
            <person name="Amselem J."/>
            <person name="Cantarel B.L."/>
            <person name="Chiu R."/>
            <person name="Coutinho P.M."/>
            <person name="Feau N."/>
            <person name="Field M."/>
            <person name="Frey P."/>
            <person name="Gelhaye E."/>
            <person name="Goldberg J."/>
            <person name="Grabherr M.G."/>
            <person name="Kodira C.D."/>
            <person name="Kohler A."/>
            <person name="Kuees U."/>
            <person name="Lindquist E.A."/>
            <person name="Lucas S.M."/>
            <person name="Mago R."/>
            <person name="Mauceli E."/>
            <person name="Morin E."/>
            <person name="Murat C."/>
            <person name="Pangilinan J.L."/>
            <person name="Park R."/>
            <person name="Pearson M."/>
            <person name="Quesneville H."/>
            <person name="Rouhier N."/>
            <person name="Sakthikumar S."/>
            <person name="Salamov A.A."/>
            <person name="Schmutz J."/>
            <person name="Selles B."/>
            <person name="Shapiro H."/>
            <person name="Tanguay P."/>
            <person name="Tuskan G.A."/>
            <person name="Henrissat B."/>
            <person name="Van de Peer Y."/>
            <person name="Rouze P."/>
            <person name="Ellis J.G."/>
            <person name="Dodds P.N."/>
            <person name="Schein J.E."/>
            <person name="Zhong S."/>
            <person name="Hamelin R.C."/>
            <person name="Grigoriev I.V."/>
            <person name="Szabo L.J."/>
            <person name="Martin F."/>
        </authorList>
    </citation>
    <scope>NUCLEOTIDE SEQUENCE [LARGE SCALE GENOMIC DNA]</scope>
    <source>
        <strain evidence="17">98AG31 / pathotype 3-4-7</strain>
    </source>
</reference>
<dbReference type="RefSeq" id="XP_007411666.1">
    <property type="nucleotide sequence ID" value="XM_007411604.1"/>
</dbReference>
<evidence type="ECO:0000313" key="17">
    <source>
        <dbReference type="Proteomes" id="UP000001072"/>
    </source>
</evidence>
<evidence type="ECO:0000259" key="12">
    <source>
        <dbReference type="Pfam" id="PF01055"/>
    </source>
</evidence>
<dbReference type="InterPro" id="IPR013780">
    <property type="entry name" value="Glyco_hydro_b"/>
</dbReference>
<evidence type="ECO:0000256" key="8">
    <source>
        <dbReference type="ARBA" id="ARBA00023180"/>
    </source>
</evidence>
<dbReference type="eggNOG" id="KOG2397">
    <property type="taxonomic scope" value="Eukaryota"/>
</dbReference>
<comment type="pathway">
    <text evidence="2">Glycan metabolism; N-glycan metabolism.</text>
</comment>
<dbReference type="STRING" id="747676.F4RRC5"/>
<dbReference type="Gene3D" id="2.60.40.1760">
    <property type="entry name" value="glycosyl hydrolase (family 31)"/>
    <property type="match status" value="1"/>
</dbReference>
<dbReference type="Pfam" id="PF12999">
    <property type="entry name" value="PRKCSH-like"/>
    <property type="match status" value="1"/>
</dbReference>
<dbReference type="VEuPathDB" id="FungiDB:MELLADRAFT_88331"/>
<evidence type="ECO:0000256" key="11">
    <source>
        <dbReference type="SAM" id="SignalP"/>
    </source>
</evidence>
<name>F4RRC5_MELLP</name>
<feature type="chain" id="PRO_5003321740" description="Glucosidase II subunit alpha" evidence="11">
    <location>
        <begin position="26"/>
        <end position="1116"/>
    </location>
</feature>
<evidence type="ECO:0000259" key="14">
    <source>
        <dbReference type="Pfam" id="PF13802"/>
    </source>
</evidence>
<dbReference type="PANTHER" id="PTHR22762:SF54">
    <property type="entry name" value="BCDNA.GH04962"/>
    <property type="match status" value="1"/>
</dbReference>
<dbReference type="FunCoup" id="F4RRC5">
    <property type="interactions" value="432"/>
</dbReference>
<dbReference type="PANTHER" id="PTHR22762">
    <property type="entry name" value="ALPHA-GLUCOSIDASE"/>
    <property type="match status" value="1"/>
</dbReference>
<keyword evidence="5 16" id="KW-0378">Hydrolase</keyword>
<dbReference type="GO" id="GO:0090599">
    <property type="term" value="F:alpha-glucosidase activity"/>
    <property type="evidence" value="ECO:0007669"/>
    <property type="project" value="TreeGrafter"/>
</dbReference>
<dbReference type="GO" id="GO:0006491">
    <property type="term" value="P:N-glycan processing"/>
    <property type="evidence" value="ECO:0007669"/>
    <property type="project" value="TreeGrafter"/>
</dbReference>
<evidence type="ECO:0000313" key="16">
    <source>
        <dbReference type="EMBL" id="EGG04913.1"/>
    </source>
</evidence>
<dbReference type="InterPro" id="IPR048395">
    <property type="entry name" value="Glyco_hydro_31_C"/>
</dbReference>
<dbReference type="InterPro" id="IPR025887">
    <property type="entry name" value="Glyco_hydro_31_N_dom"/>
</dbReference>